<evidence type="ECO:0000313" key="2">
    <source>
        <dbReference type="EMBL" id="MBP2056305.1"/>
    </source>
</evidence>
<dbReference type="KEGG" id="sgs:AVL59_32510"/>
<proteinExistence type="predicted"/>
<dbReference type="STRING" id="68214.AVL59_32510"/>
<name>A0A1B1B4F0_9ACTN</name>
<dbReference type="AlphaFoldDB" id="A0A1B1B4F0"/>
<evidence type="ECO:0000313" key="4">
    <source>
        <dbReference type="Proteomes" id="UP001519309"/>
    </source>
</evidence>
<sequence length="143" mass="15279">MIERARVTAAVQVMLATATGKPCGLGRLPLVEGRPAPLPYMVLYPQGGPVGGAPLADQSEEGRLVYQVTIVAARTDQAEWLADRARQALLGRTAAGRWQHAIQIPDVDVWGRELLVDDGVDLSDADAGVVTAVQRYTLSVTAY</sequence>
<dbReference type="Proteomes" id="UP000092659">
    <property type="component" value="Chromosome"/>
</dbReference>
<dbReference type="EMBL" id="JAGGLP010000044">
    <property type="protein sequence ID" value="MBP2056305.1"/>
    <property type="molecule type" value="Genomic_DNA"/>
</dbReference>
<protein>
    <recommendedName>
        <fullName evidence="5">DUF3168 domain-containing protein</fullName>
    </recommendedName>
</protein>
<evidence type="ECO:0000313" key="1">
    <source>
        <dbReference type="EMBL" id="ANP53641.1"/>
    </source>
</evidence>
<dbReference type="RefSeq" id="WP_067311770.1">
    <property type="nucleotide sequence ID" value="NZ_CP016279.1"/>
</dbReference>
<reference evidence="1 3" key="1">
    <citation type="submission" date="2016-06" db="EMBL/GenBank/DDBJ databases">
        <title>Complete genome sequence of Streptomyces griseochromogenes ATCC 14511, the Blasticidin S producer.</title>
        <authorList>
            <person name="Wu L."/>
        </authorList>
    </citation>
    <scope>NUCLEOTIDE SEQUENCE [LARGE SCALE GENOMIC DNA]</scope>
    <source>
        <strain evidence="1 3">ATCC 14511</strain>
    </source>
</reference>
<dbReference type="EMBL" id="CP016279">
    <property type="protein sequence ID" value="ANP53641.1"/>
    <property type="molecule type" value="Genomic_DNA"/>
</dbReference>
<keyword evidence="4" id="KW-1185">Reference proteome</keyword>
<organism evidence="1 3">
    <name type="scientific">Streptomyces griseochromogenes</name>
    <dbReference type="NCBI Taxonomy" id="68214"/>
    <lineage>
        <taxon>Bacteria</taxon>
        <taxon>Bacillati</taxon>
        <taxon>Actinomycetota</taxon>
        <taxon>Actinomycetes</taxon>
        <taxon>Kitasatosporales</taxon>
        <taxon>Streptomycetaceae</taxon>
        <taxon>Streptomyces</taxon>
    </lineage>
</organism>
<evidence type="ECO:0000313" key="3">
    <source>
        <dbReference type="Proteomes" id="UP000092659"/>
    </source>
</evidence>
<reference evidence="2 4" key="2">
    <citation type="submission" date="2021-03" db="EMBL/GenBank/DDBJ databases">
        <title>Genomic Encyclopedia of Type Strains, Phase IV (KMG-IV): sequencing the most valuable type-strain genomes for metagenomic binning, comparative biology and taxonomic classification.</title>
        <authorList>
            <person name="Goeker M."/>
        </authorList>
    </citation>
    <scope>NUCLEOTIDE SEQUENCE [LARGE SCALE GENOMIC DNA]</scope>
    <source>
        <strain evidence="2 4">DSM 40499</strain>
    </source>
</reference>
<gene>
    <name evidence="1" type="ORF">AVL59_32510</name>
    <name evidence="2" type="ORF">J2Z21_009323</name>
</gene>
<dbReference type="Proteomes" id="UP001519309">
    <property type="component" value="Unassembled WGS sequence"/>
</dbReference>
<dbReference type="OrthoDB" id="3871241at2"/>
<accession>A0A1B1B4F0</accession>
<evidence type="ECO:0008006" key="5">
    <source>
        <dbReference type="Google" id="ProtNLM"/>
    </source>
</evidence>